<accession>A0AAV7U8B0</accession>
<organism evidence="2 3">
    <name type="scientific">Pleurodeles waltl</name>
    <name type="common">Iberian ribbed newt</name>
    <dbReference type="NCBI Taxonomy" id="8319"/>
    <lineage>
        <taxon>Eukaryota</taxon>
        <taxon>Metazoa</taxon>
        <taxon>Chordata</taxon>
        <taxon>Craniata</taxon>
        <taxon>Vertebrata</taxon>
        <taxon>Euteleostomi</taxon>
        <taxon>Amphibia</taxon>
        <taxon>Batrachia</taxon>
        <taxon>Caudata</taxon>
        <taxon>Salamandroidea</taxon>
        <taxon>Salamandridae</taxon>
        <taxon>Pleurodelinae</taxon>
        <taxon>Pleurodeles</taxon>
    </lineage>
</organism>
<dbReference type="AlphaFoldDB" id="A0AAV7U8B0"/>
<name>A0AAV7U8B0_PLEWA</name>
<feature type="compositionally biased region" description="Polar residues" evidence="1">
    <location>
        <begin position="97"/>
        <end position="120"/>
    </location>
</feature>
<feature type="compositionally biased region" description="Basic and acidic residues" evidence="1">
    <location>
        <begin position="121"/>
        <end position="135"/>
    </location>
</feature>
<reference evidence="2" key="1">
    <citation type="journal article" date="2022" name="bioRxiv">
        <title>Sequencing and chromosome-scale assembly of the giantPleurodeles waltlgenome.</title>
        <authorList>
            <person name="Brown T."/>
            <person name="Elewa A."/>
            <person name="Iarovenko S."/>
            <person name="Subramanian E."/>
            <person name="Araus A.J."/>
            <person name="Petzold A."/>
            <person name="Susuki M."/>
            <person name="Suzuki K.-i.T."/>
            <person name="Hayashi T."/>
            <person name="Toyoda A."/>
            <person name="Oliveira C."/>
            <person name="Osipova E."/>
            <person name="Leigh N.D."/>
            <person name="Simon A."/>
            <person name="Yun M.H."/>
        </authorList>
    </citation>
    <scope>NUCLEOTIDE SEQUENCE</scope>
    <source>
        <strain evidence="2">20211129_DDA</strain>
        <tissue evidence="2">Liver</tissue>
    </source>
</reference>
<keyword evidence="3" id="KW-1185">Reference proteome</keyword>
<comment type="caution">
    <text evidence="2">The sequence shown here is derived from an EMBL/GenBank/DDBJ whole genome shotgun (WGS) entry which is preliminary data.</text>
</comment>
<dbReference type="EMBL" id="JANPWB010000005">
    <property type="protein sequence ID" value="KAJ1185302.1"/>
    <property type="molecule type" value="Genomic_DNA"/>
</dbReference>
<sequence length="148" mass="16564">MVRPWNRLTSHGTVRSSLHEILRSHEEIRQGVKDPHSTRQSCRRAGKTEKAQTNGDGGTISLPHPSSPFPPPALHKIGTSVKWRKKGAERQTRSREATTSTYTAFNPLPTGTQPRATLTSPDDRRRAQRRSHCDNPHTSSTIAEPTRM</sequence>
<dbReference type="Proteomes" id="UP001066276">
    <property type="component" value="Chromosome 3_1"/>
</dbReference>
<evidence type="ECO:0000313" key="2">
    <source>
        <dbReference type="EMBL" id="KAJ1185302.1"/>
    </source>
</evidence>
<feature type="compositionally biased region" description="Basic and acidic residues" evidence="1">
    <location>
        <begin position="86"/>
        <end position="96"/>
    </location>
</feature>
<feature type="region of interest" description="Disordered" evidence="1">
    <location>
        <begin position="30"/>
        <end position="148"/>
    </location>
</feature>
<evidence type="ECO:0000256" key="1">
    <source>
        <dbReference type="SAM" id="MobiDB-lite"/>
    </source>
</evidence>
<feature type="compositionally biased region" description="Polar residues" evidence="1">
    <location>
        <begin position="136"/>
        <end position="148"/>
    </location>
</feature>
<protein>
    <submittedName>
        <fullName evidence="2">Uncharacterized protein</fullName>
    </submittedName>
</protein>
<proteinExistence type="predicted"/>
<evidence type="ECO:0000313" key="3">
    <source>
        <dbReference type="Proteomes" id="UP001066276"/>
    </source>
</evidence>
<gene>
    <name evidence="2" type="ORF">NDU88_002096</name>
</gene>